<dbReference type="AlphaFoldDB" id="A0AAV2BWP4"/>
<feature type="domain" description="DUF4806" evidence="2">
    <location>
        <begin position="213"/>
        <end position="295"/>
    </location>
</feature>
<dbReference type="PANTHER" id="PTHR34153">
    <property type="entry name" value="SI:CH211-262H13.3-RELATED-RELATED"/>
    <property type="match status" value="1"/>
</dbReference>
<reference evidence="3 4" key="1">
    <citation type="submission" date="2024-04" db="EMBL/GenBank/DDBJ databases">
        <authorList>
            <person name="Rising A."/>
            <person name="Reimegard J."/>
            <person name="Sonavane S."/>
            <person name="Akerstrom W."/>
            <person name="Nylinder S."/>
            <person name="Hedman E."/>
            <person name="Kallberg Y."/>
        </authorList>
    </citation>
    <scope>NUCLEOTIDE SEQUENCE [LARGE SCALE GENOMIC DNA]</scope>
</reference>
<accession>A0AAV2BWP4</accession>
<proteinExistence type="predicted"/>
<protein>
    <recommendedName>
        <fullName evidence="2">DUF4806 domain-containing protein</fullName>
    </recommendedName>
</protein>
<name>A0AAV2BWP4_9ARAC</name>
<dbReference type="PANTHER" id="PTHR34153:SF2">
    <property type="entry name" value="SI:CH211-262H13.3-RELATED"/>
    <property type="match status" value="1"/>
</dbReference>
<dbReference type="Proteomes" id="UP001497382">
    <property type="component" value="Unassembled WGS sequence"/>
</dbReference>
<evidence type="ECO:0000313" key="3">
    <source>
        <dbReference type="EMBL" id="CAL1300302.1"/>
    </source>
</evidence>
<dbReference type="Pfam" id="PF16064">
    <property type="entry name" value="DUF4806"/>
    <property type="match status" value="1"/>
</dbReference>
<dbReference type="InterPro" id="IPR032071">
    <property type="entry name" value="DUF4806"/>
</dbReference>
<evidence type="ECO:0000256" key="1">
    <source>
        <dbReference type="SAM" id="MobiDB-lite"/>
    </source>
</evidence>
<sequence>MAKYHVVKFIEENSVTVVPISWVEYNMCSWPPFKSFKKMEDYVKNSREPEPSWQKIRVHVMKSTDSYEKAVRLEEAACYTSDLNSEMEDVEELSGRKRKRPVDPDSSEDEINYLPSPPKINTYIQRSSGQITEEPQQPPFHAASPKFSYMSCPSTANSASPRSVTSLGNKSDECFKRKVFRMLESIQQDVKEIKQSLKTSRGPVPTLPPSCPRFPCEHPDDLITLEGMLKDEDMFKIICDFLSSIGGNSAKDCTKRILGKLLSTSLSLQYNWKGTRGVKLGFSTFVLINKLIFGAVRNNIICSAATEVEVQEATKKWLMYAKDRDGGRNQRANLMANVIN</sequence>
<keyword evidence="4" id="KW-1185">Reference proteome</keyword>
<evidence type="ECO:0000313" key="4">
    <source>
        <dbReference type="Proteomes" id="UP001497382"/>
    </source>
</evidence>
<organism evidence="3 4">
    <name type="scientific">Larinioides sclopetarius</name>
    <dbReference type="NCBI Taxonomy" id="280406"/>
    <lineage>
        <taxon>Eukaryota</taxon>
        <taxon>Metazoa</taxon>
        <taxon>Ecdysozoa</taxon>
        <taxon>Arthropoda</taxon>
        <taxon>Chelicerata</taxon>
        <taxon>Arachnida</taxon>
        <taxon>Araneae</taxon>
        <taxon>Araneomorphae</taxon>
        <taxon>Entelegynae</taxon>
        <taxon>Araneoidea</taxon>
        <taxon>Araneidae</taxon>
        <taxon>Larinioides</taxon>
    </lineage>
</organism>
<gene>
    <name evidence="3" type="ORF">LARSCL_LOCUS21873</name>
</gene>
<dbReference type="EMBL" id="CAXIEN010000547">
    <property type="protein sequence ID" value="CAL1300302.1"/>
    <property type="molecule type" value="Genomic_DNA"/>
</dbReference>
<comment type="caution">
    <text evidence="3">The sequence shown here is derived from an EMBL/GenBank/DDBJ whole genome shotgun (WGS) entry which is preliminary data.</text>
</comment>
<evidence type="ECO:0000259" key="2">
    <source>
        <dbReference type="Pfam" id="PF16064"/>
    </source>
</evidence>
<feature type="region of interest" description="Disordered" evidence="1">
    <location>
        <begin position="89"/>
        <end position="119"/>
    </location>
</feature>